<dbReference type="PRINTS" id="PR00344">
    <property type="entry name" value="BCTRLSENSOR"/>
</dbReference>
<name>A0A0C1YFF3_9CYAN</name>
<evidence type="ECO:0000313" key="6">
    <source>
        <dbReference type="EMBL" id="NEV67381.1"/>
    </source>
</evidence>
<dbReference type="SUPFAM" id="SSF52172">
    <property type="entry name" value="CheY-like"/>
    <property type="match status" value="1"/>
</dbReference>
<keyword evidence="4 6" id="KW-0808">Transferase</keyword>
<dbReference type="SUPFAM" id="SSF47384">
    <property type="entry name" value="Homodimeric domain of signal transducing histidine kinase"/>
    <property type="match status" value="1"/>
</dbReference>
<dbReference type="Pfam" id="PF00512">
    <property type="entry name" value="HisKA"/>
    <property type="match status" value="1"/>
</dbReference>
<dbReference type="InterPro" id="IPR005467">
    <property type="entry name" value="His_kinase_dom"/>
</dbReference>
<dbReference type="PROSITE" id="PS50109">
    <property type="entry name" value="HIS_KIN"/>
    <property type="match status" value="1"/>
</dbReference>
<protein>
    <recommendedName>
        <fullName evidence="2">histidine kinase</fullName>
        <ecNumber evidence="2">2.7.13.3</ecNumber>
    </recommendedName>
</protein>
<dbReference type="InterPro" id="IPR036097">
    <property type="entry name" value="HisK_dim/P_sf"/>
</dbReference>
<reference evidence="6" key="2">
    <citation type="journal article" date="2015" name="Genome Announc.">
        <title>Draft Genome Sequence of Filamentous Marine Cyanobacterium Lyngbya confervoides Strain BDU141951.</title>
        <authorList>
            <person name="Chandrababunaidu M.M."/>
            <person name="Sen D."/>
            <person name="Tripathy S."/>
        </authorList>
    </citation>
    <scope>NUCLEOTIDE SEQUENCE</scope>
    <source>
        <strain evidence="6">BDU141951</strain>
    </source>
</reference>
<gene>
    <name evidence="6" type="ORF">QQ91_009665</name>
</gene>
<evidence type="ECO:0000256" key="5">
    <source>
        <dbReference type="ARBA" id="ARBA00023012"/>
    </source>
</evidence>
<dbReference type="PROSITE" id="PS50110">
    <property type="entry name" value="RESPONSE_REGULATORY"/>
    <property type="match status" value="1"/>
</dbReference>
<evidence type="ECO:0000256" key="4">
    <source>
        <dbReference type="ARBA" id="ARBA00022777"/>
    </source>
</evidence>
<dbReference type="InterPro" id="IPR003594">
    <property type="entry name" value="HATPase_dom"/>
</dbReference>
<dbReference type="InterPro" id="IPR001789">
    <property type="entry name" value="Sig_transdc_resp-reg_receiver"/>
</dbReference>
<evidence type="ECO:0000256" key="1">
    <source>
        <dbReference type="ARBA" id="ARBA00000085"/>
    </source>
</evidence>
<comment type="catalytic activity">
    <reaction evidence="1">
        <text>ATP + protein L-histidine = ADP + protein N-phospho-L-histidine.</text>
        <dbReference type="EC" id="2.7.13.3"/>
    </reaction>
</comment>
<dbReference type="Gene3D" id="3.40.50.2300">
    <property type="match status" value="1"/>
</dbReference>
<comment type="caution">
    <text evidence="6">The sequence shown here is derived from an EMBL/GenBank/DDBJ whole genome shotgun (WGS) entry which is preliminary data.</text>
</comment>
<keyword evidence="4 6" id="KW-0418">Kinase</keyword>
<dbReference type="Pfam" id="PF00072">
    <property type="entry name" value="Response_reg"/>
    <property type="match status" value="1"/>
</dbReference>
<dbReference type="InterPro" id="IPR004358">
    <property type="entry name" value="Sig_transdc_His_kin-like_C"/>
</dbReference>
<dbReference type="Pfam" id="PF02518">
    <property type="entry name" value="HATPase_c"/>
    <property type="match status" value="1"/>
</dbReference>
<dbReference type="CDD" id="cd00082">
    <property type="entry name" value="HisKA"/>
    <property type="match status" value="1"/>
</dbReference>
<keyword evidence="3" id="KW-0597">Phosphoprotein</keyword>
<dbReference type="InterPro" id="IPR003661">
    <property type="entry name" value="HisK_dim/P_dom"/>
</dbReference>
<dbReference type="SMART" id="SM00388">
    <property type="entry name" value="HisKA"/>
    <property type="match status" value="1"/>
</dbReference>
<dbReference type="SMART" id="SM00448">
    <property type="entry name" value="REC"/>
    <property type="match status" value="1"/>
</dbReference>
<dbReference type="AlphaFoldDB" id="A0A0C1YFF3"/>
<evidence type="ECO:0000256" key="3">
    <source>
        <dbReference type="ARBA" id="ARBA00022553"/>
    </source>
</evidence>
<dbReference type="SUPFAM" id="SSF55874">
    <property type="entry name" value="ATPase domain of HSP90 chaperone/DNA topoisomerase II/histidine kinase"/>
    <property type="match status" value="1"/>
</dbReference>
<dbReference type="PANTHER" id="PTHR43547:SF2">
    <property type="entry name" value="HYBRID SIGNAL TRANSDUCTION HISTIDINE KINASE C"/>
    <property type="match status" value="1"/>
</dbReference>
<accession>A0A0C1YFF3</accession>
<organism evidence="6">
    <name type="scientific">Lyngbya confervoides BDU141951</name>
    <dbReference type="NCBI Taxonomy" id="1574623"/>
    <lineage>
        <taxon>Bacteria</taxon>
        <taxon>Bacillati</taxon>
        <taxon>Cyanobacteriota</taxon>
        <taxon>Cyanophyceae</taxon>
        <taxon>Oscillatoriophycideae</taxon>
        <taxon>Oscillatoriales</taxon>
        <taxon>Microcoleaceae</taxon>
        <taxon>Lyngbya</taxon>
    </lineage>
</organism>
<proteinExistence type="predicted"/>
<reference evidence="6" key="3">
    <citation type="submission" date="2020-02" db="EMBL/GenBank/DDBJ databases">
        <authorList>
            <person name="Sarangi A.N."/>
            <person name="Ghosh S."/>
            <person name="Mukherjee M."/>
            <person name="Tripathy S."/>
        </authorList>
    </citation>
    <scope>NUCLEOTIDE SEQUENCE</scope>
    <source>
        <strain evidence="6">BDU141951</strain>
    </source>
</reference>
<evidence type="ECO:0000256" key="2">
    <source>
        <dbReference type="ARBA" id="ARBA00012438"/>
    </source>
</evidence>
<reference evidence="6" key="1">
    <citation type="submission" date="2014-11" db="EMBL/GenBank/DDBJ databases">
        <authorList>
            <person name="Malar M.C."/>
            <person name="Sen D."/>
            <person name="Tripathy S."/>
        </authorList>
    </citation>
    <scope>NUCLEOTIDE SEQUENCE</scope>
    <source>
        <strain evidence="6">BDU141951</strain>
    </source>
</reference>
<keyword evidence="5" id="KW-0902">Two-component regulatory system</keyword>
<dbReference type="Gene3D" id="1.10.287.130">
    <property type="match status" value="1"/>
</dbReference>
<dbReference type="InterPro" id="IPR011006">
    <property type="entry name" value="CheY-like_superfamily"/>
</dbReference>
<dbReference type="EC" id="2.7.13.3" evidence="2"/>
<sequence length="393" mass="43657">MNKSCILVVDDDPINFDVIEALLDRCDYEFHYVNSGESALVALNKVNPDLILLDVMMPGINGAETCQKIRAQAQWKTVPIIMVTALDNNLIMSHCLTAGANDFVTKPINSIELKARIQSMLRMKQQYDEIQNLSALQANTVSFLQETLDELRGNLARSLSHELNTPINGILGTLSLLKDDLEEMDVDEIKEILDWTETSTRRLEGLTQKFLIYLELELKHSSSSSQEDSEDWLFPGDGLLAELSTCAQKMGRASDLMCDFDAGPVSISQRYLVIALRELVDNALKFSQPDTPINVMGKIDQNQLTLTVQDFGRGMTPEQTTKIGAFMQFDRQLYEQQGVGIGLRIVHKIVEQAGGTFEVHSQVASGTKVMIHLPLNLAIAPDVNTASINPSQD</sequence>
<dbReference type="EMBL" id="JTHE02000003">
    <property type="protein sequence ID" value="NEV67381.1"/>
    <property type="molecule type" value="Genomic_DNA"/>
</dbReference>
<dbReference type="PANTHER" id="PTHR43547">
    <property type="entry name" value="TWO-COMPONENT HISTIDINE KINASE"/>
    <property type="match status" value="1"/>
</dbReference>
<dbReference type="Gene3D" id="3.30.565.10">
    <property type="entry name" value="Histidine kinase-like ATPase, C-terminal domain"/>
    <property type="match status" value="1"/>
</dbReference>
<dbReference type="InterPro" id="IPR036890">
    <property type="entry name" value="HATPase_C_sf"/>
</dbReference>
<dbReference type="GO" id="GO:0000155">
    <property type="term" value="F:phosphorelay sensor kinase activity"/>
    <property type="evidence" value="ECO:0007669"/>
    <property type="project" value="InterPro"/>
</dbReference>
<dbReference type="SMART" id="SM00387">
    <property type="entry name" value="HATPase_c"/>
    <property type="match status" value="1"/>
</dbReference>